<dbReference type="InterPro" id="IPR006076">
    <property type="entry name" value="FAD-dep_OxRdtase"/>
</dbReference>
<evidence type="ECO:0000256" key="3">
    <source>
        <dbReference type="ARBA" id="ARBA00022630"/>
    </source>
</evidence>
<comment type="caution">
    <text evidence="6">The sequence shown here is derived from an EMBL/GenBank/DDBJ whole genome shotgun (WGS) entry which is preliminary data.</text>
</comment>
<evidence type="ECO:0000256" key="2">
    <source>
        <dbReference type="ARBA" id="ARBA00009410"/>
    </source>
</evidence>
<keyword evidence="4" id="KW-0560">Oxidoreductase</keyword>
<dbReference type="PANTHER" id="PTHR13847">
    <property type="entry name" value="SARCOSINE DEHYDROGENASE-RELATED"/>
    <property type="match status" value="1"/>
</dbReference>
<keyword evidence="7" id="KW-1185">Reference proteome</keyword>
<dbReference type="EMBL" id="JBEPCU010000441">
    <property type="protein sequence ID" value="MER6979840.1"/>
    <property type="molecule type" value="Genomic_DNA"/>
</dbReference>
<evidence type="ECO:0000256" key="4">
    <source>
        <dbReference type="ARBA" id="ARBA00023002"/>
    </source>
</evidence>
<reference evidence="6 7" key="1">
    <citation type="submission" date="2024-06" db="EMBL/GenBank/DDBJ databases">
        <title>The Natural Products Discovery Center: Release of the First 8490 Sequenced Strains for Exploring Actinobacteria Biosynthetic Diversity.</title>
        <authorList>
            <person name="Kalkreuter E."/>
            <person name="Kautsar S.A."/>
            <person name="Yang D."/>
            <person name="Bader C.D."/>
            <person name="Teijaro C.N."/>
            <person name="Fluegel L."/>
            <person name="Davis C.M."/>
            <person name="Simpson J.R."/>
            <person name="Lauterbach L."/>
            <person name="Steele A.D."/>
            <person name="Gui C."/>
            <person name="Meng S."/>
            <person name="Li G."/>
            <person name="Viehrig K."/>
            <person name="Ye F."/>
            <person name="Su P."/>
            <person name="Kiefer A.F."/>
            <person name="Nichols A."/>
            <person name="Cepeda A.J."/>
            <person name="Yan W."/>
            <person name="Fan B."/>
            <person name="Jiang Y."/>
            <person name="Adhikari A."/>
            <person name="Zheng C.-J."/>
            <person name="Schuster L."/>
            <person name="Cowan T.M."/>
            <person name="Smanski M.J."/>
            <person name="Chevrette M.G."/>
            <person name="De Carvalho L.P.S."/>
            <person name="Shen B."/>
        </authorList>
    </citation>
    <scope>NUCLEOTIDE SEQUENCE [LARGE SCALE GENOMIC DNA]</scope>
    <source>
        <strain evidence="6 7">NPDC000634</strain>
    </source>
</reference>
<proteinExistence type="inferred from homology"/>
<dbReference type="Pfam" id="PF01266">
    <property type="entry name" value="DAO"/>
    <property type="match status" value="1"/>
</dbReference>
<dbReference type="InterPro" id="IPR036188">
    <property type="entry name" value="FAD/NAD-bd_sf"/>
</dbReference>
<dbReference type="SUPFAM" id="SSF51971">
    <property type="entry name" value="Nucleotide-binding domain"/>
    <property type="match status" value="1"/>
</dbReference>
<dbReference type="RefSeq" id="WP_086724666.1">
    <property type="nucleotide sequence ID" value="NZ_MUBM01000071.1"/>
</dbReference>
<organism evidence="6 7">
    <name type="scientific">Streptomyces carpinensis</name>
    <dbReference type="NCBI Taxonomy" id="66369"/>
    <lineage>
        <taxon>Bacteria</taxon>
        <taxon>Bacillati</taxon>
        <taxon>Actinomycetota</taxon>
        <taxon>Actinomycetes</taxon>
        <taxon>Kitasatosporales</taxon>
        <taxon>Streptomycetaceae</taxon>
        <taxon>Streptomyces</taxon>
    </lineage>
</organism>
<dbReference type="InterPro" id="IPR017741">
    <property type="entry name" value="FAD-dependent_OxRdtase_HpnW"/>
</dbReference>
<gene>
    <name evidence="6" type="ORF">ABT317_23430</name>
</gene>
<feature type="domain" description="FAD dependent oxidoreductase" evidence="5">
    <location>
        <begin position="7"/>
        <end position="373"/>
    </location>
</feature>
<dbReference type="Proteomes" id="UP001458415">
    <property type="component" value="Unassembled WGS sequence"/>
</dbReference>
<evidence type="ECO:0000256" key="1">
    <source>
        <dbReference type="ARBA" id="ARBA00001974"/>
    </source>
</evidence>
<protein>
    <submittedName>
        <fullName evidence="6">TIGR03364 family FAD-dependent oxidoreductase</fullName>
    </submittedName>
</protein>
<dbReference type="NCBIfam" id="TIGR03364">
    <property type="entry name" value="HpnW_proposed"/>
    <property type="match status" value="1"/>
</dbReference>
<sequence>MNRQHADTVVVGAGIVGLAHALAAARLGRKVVVFERDDFAVGASIRNFGMIWAVGQQRGKVYQRALRSREVWLEVAAKTGLWAPETGSLHLAHHEDEVAVLEEFLQLSAPARERGARMLTAEEAAARSGYVRRDGLHAAMWSPTEVNVDPRHAIPAVAEYLAAEHGVEFRFGTHVRGIAMPTVSTTAGDWDCEQVYVCSGNDFASLYPEVFADSGLTRCKLQMMRTAPLAGGGTLGPMLCGGLTLLHYASFDGCPSRTTLAERMGRERPFHREHGIHVLVSQTADGRLTLGDSHAYGTTHPPFADGAVDEAVLDYLDTFALRPPEAEITERWVGYYPSLRDGRTELVVDPEPGVTVVNGVGGAGMTLSFGLAEENLAR</sequence>
<keyword evidence="3" id="KW-0285">Flavoprotein</keyword>
<comment type="similarity">
    <text evidence="2">Belongs to the DadA oxidoreductase family.</text>
</comment>
<dbReference type="Gene3D" id="3.50.50.60">
    <property type="entry name" value="FAD/NAD(P)-binding domain"/>
    <property type="match status" value="1"/>
</dbReference>
<dbReference type="PANTHER" id="PTHR13847:SF286">
    <property type="entry name" value="D-AMINO ACID DEHYDROGENASE"/>
    <property type="match status" value="1"/>
</dbReference>
<accession>A0ABV1W6M2</accession>
<name>A0ABV1W6M2_9ACTN</name>
<evidence type="ECO:0000313" key="6">
    <source>
        <dbReference type="EMBL" id="MER6979840.1"/>
    </source>
</evidence>
<dbReference type="Gene3D" id="3.30.9.10">
    <property type="entry name" value="D-Amino Acid Oxidase, subunit A, domain 2"/>
    <property type="match status" value="1"/>
</dbReference>
<evidence type="ECO:0000259" key="5">
    <source>
        <dbReference type="Pfam" id="PF01266"/>
    </source>
</evidence>
<evidence type="ECO:0000313" key="7">
    <source>
        <dbReference type="Proteomes" id="UP001458415"/>
    </source>
</evidence>
<comment type="cofactor">
    <cofactor evidence="1">
        <name>FAD</name>
        <dbReference type="ChEBI" id="CHEBI:57692"/>
    </cofactor>
</comment>